<accession>A0A9X1XFC3</accession>
<dbReference type="PANTHER" id="PTHR23501:SF170">
    <property type="entry name" value="MULTIDRUG RESISTANCE PROTEIN 3"/>
    <property type="match status" value="1"/>
</dbReference>
<keyword evidence="4 7" id="KW-0812">Transmembrane</keyword>
<feature type="transmembrane region" description="Helical" evidence="7">
    <location>
        <begin position="163"/>
        <end position="185"/>
    </location>
</feature>
<feature type="transmembrane region" description="Helical" evidence="7">
    <location>
        <begin position="388"/>
        <end position="415"/>
    </location>
</feature>
<dbReference type="CDD" id="cd17502">
    <property type="entry name" value="MFS_Azr1_MDR_like"/>
    <property type="match status" value="1"/>
</dbReference>
<comment type="caution">
    <text evidence="9">The sequence shown here is derived from an EMBL/GenBank/DDBJ whole genome shotgun (WGS) entry which is preliminary data.</text>
</comment>
<dbReference type="InterPro" id="IPR036259">
    <property type="entry name" value="MFS_trans_sf"/>
</dbReference>
<dbReference type="GO" id="GO:0022857">
    <property type="term" value="F:transmembrane transporter activity"/>
    <property type="evidence" value="ECO:0007669"/>
    <property type="project" value="InterPro"/>
</dbReference>
<organism evidence="9 10">
    <name type="scientific">Fictibacillus marinisediminis</name>
    <dbReference type="NCBI Taxonomy" id="2878389"/>
    <lineage>
        <taxon>Bacteria</taxon>
        <taxon>Bacillati</taxon>
        <taxon>Bacillota</taxon>
        <taxon>Bacilli</taxon>
        <taxon>Bacillales</taxon>
        <taxon>Fictibacillaceae</taxon>
        <taxon>Fictibacillus</taxon>
    </lineage>
</organism>
<keyword evidence="2" id="KW-0813">Transport</keyword>
<comment type="subcellular location">
    <subcellularLocation>
        <location evidence="1">Cell membrane</location>
        <topology evidence="1">Multi-pass membrane protein</topology>
    </subcellularLocation>
</comment>
<dbReference type="AlphaFoldDB" id="A0A9X1XFC3"/>
<dbReference type="InterPro" id="IPR020846">
    <property type="entry name" value="MFS_dom"/>
</dbReference>
<evidence type="ECO:0000259" key="8">
    <source>
        <dbReference type="PROSITE" id="PS50850"/>
    </source>
</evidence>
<dbReference type="RefSeq" id="WP_248254071.1">
    <property type="nucleotide sequence ID" value="NZ_JAIWJX010000002.1"/>
</dbReference>
<evidence type="ECO:0000256" key="5">
    <source>
        <dbReference type="ARBA" id="ARBA00022989"/>
    </source>
</evidence>
<dbReference type="Gene3D" id="1.20.1250.20">
    <property type="entry name" value="MFS general substrate transporter like domains"/>
    <property type="match status" value="1"/>
</dbReference>
<name>A0A9X1XFC3_9BACL</name>
<keyword evidence="5 7" id="KW-1133">Transmembrane helix</keyword>
<dbReference type="GO" id="GO:0005886">
    <property type="term" value="C:plasma membrane"/>
    <property type="evidence" value="ECO:0007669"/>
    <property type="project" value="UniProtKB-SubCell"/>
</dbReference>
<feature type="transmembrane region" description="Helical" evidence="7">
    <location>
        <begin position="330"/>
        <end position="349"/>
    </location>
</feature>
<keyword evidence="10" id="KW-1185">Reference proteome</keyword>
<feature type="domain" description="Major facilitator superfamily (MFS) profile" evidence="8">
    <location>
        <begin position="10"/>
        <end position="495"/>
    </location>
</feature>
<gene>
    <name evidence="9" type="ORF">LCY76_19870</name>
</gene>
<dbReference type="Proteomes" id="UP001139011">
    <property type="component" value="Unassembled WGS sequence"/>
</dbReference>
<feature type="transmembrane region" description="Helical" evidence="7">
    <location>
        <begin position="267"/>
        <end position="291"/>
    </location>
</feature>
<dbReference type="FunFam" id="1.20.1720.10:FF:000004">
    <property type="entry name" value="EmrB/QacA family drug resistance transporter"/>
    <property type="match status" value="1"/>
</dbReference>
<feature type="transmembrane region" description="Helical" evidence="7">
    <location>
        <begin position="471"/>
        <end position="490"/>
    </location>
</feature>
<reference evidence="9" key="1">
    <citation type="submission" date="2021-09" db="EMBL/GenBank/DDBJ databases">
        <title>Genome analysis of Fictibacillus sp. KIGAM418 isolated from marine sediment.</title>
        <authorList>
            <person name="Seo M.-J."/>
            <person name="Cho E.-S."/>
            <person name="Hwang C.Y."/>
        </authorList>
    </citation>
    <scope>NUCLEOTIDE SEQUENCE</scope>
    <source>
        <strain evidence="9">KIGAM418</strain>
    </source>
</reference>
<dbReference type="EMBL" id="JAIWJX010000002">
    <property type="protein sequence ID" value="MCK6258830.1"/>
    <property type="molecule type" value="Genomic_DNA"/>
</dbReference>
<evidence type="ECO:0000256" key="2">
    <source>
        <dbReference type="ARBA" id="ARBA00022448"/>
    </source>
</evidence>
<evidence type="ECO:0000256" key="3">
    <source>
        <dbReference type="ARBA" id="ARBA00022475"/>
    </source>
</evidence>
<evidence type="ECO:0000256" key="1">
    <source>
        <dbReference type="ARBA" id="ARBA00004651"/>
    </source>
</evidence>
<protein>
    <submittedName>
        <fullName evidence="9">MFS transporter</fullName>
    </submittedName>
</protein>
<sequence length="513" mass="55117">MAQDKRMGFVVLAMALGLFMSSLDNTIVSASISQVIKDIGGFDKMSWIFTAYMLAATSTMLVFGKMSDLFGRKLFYLIGISLFLIGSALCGTAQNIDQLIFYRVIQGVGSGAIFPISFTIIYSVSTDPKQAAKMSGIFAGIFGISSVLGPQIGTWISESSLLGWRWCFYVNVPFGLLSIVTLAIALKESKSDFKPKVDYLGTLLLVSSTVLLLLGLEWGGKDYAWDSAQIIGLFSGAAVSIALFLLVERKAQEPILPLSIFKNKMVLGTSIVVFCQGAIMFSAITYLPILSVAVIGNENSNSVLTPMMFPIMVGAITAGFLCTKLRFRTIMAFSMGVGVIEAYLLGTITHDTANWVVTGVMIALGLLVLGPLMSTSQNAVAQSVDSKYIGIASSVVGFWRSIGGVMGAAITATIVNNDLKDKMKEFAASSHLPADKAEQMAKPEILMQKNIQLPPQVVTFLRDAVEKALHHGFYLALTACAIGFIVALFVGGDRYVMGNRAQKTEAKEEVTAS</sequence>
<evidence type="ECO:0000313" key="10">
    <source>
        <dbReference type="Proteomes" id="UP001139011"/>
    </source>
</evidence>
<dbReference type="PANTHER" id="PTHR23501">
    <property type="entry name" value="MAJOR FACILITATOR SUPERFAMILY"/>
    <property type="match status" value="1"/>
</dbReference>
<evidence type="ECO:0000313" key="9">
    <source>
        <dbReference type="EMBL" id="MCK6258830.1"/>
    </source>
</evidence>
<feature type="transmembrane region" description="Helical" evidence="7">
    <location>
        <begin position="228"/>
        <end position="247"/>
    </location>
</feature>
<feature type="transmembrane region" description="Helical" evidence="7">
    <location>
        <begin position="303"/>
        <end position="323"/>
    </location>
</feature>
<feature type="transmembrane region" description="Helical" evidence="7">
    <location>
        <begin position="46"/>
        <end position="63"/>
    </location>
</feature>
<dbReference type="Pfam" id="PF07690">
    <property type="entry name" value="MFS_1"/>
    <property type="match status" value="1"/>
</dbReference>
<feature type="transmembrane region" description="Helical" evidence="7">
    <location>
        <begin position="355"/>
        <end position="376"/>
    </location>
</feature>
<dbReference type="Gene3D" id="1.20.1720.10">
    <property type="entry name" value="Multidrug resistance protein D"/>
    <property type="match status" value="1"/>
</dbReference>
<dbReference type="PROSITE" id="PS50850">
    <property type="entry name" value="MFS"/>
    <property type="match status" value="1"/>
</dbReference>
<feature type="transmembrane region" description="Helical" evidence="7">
    <location>
        <begin position="136"/>
        <end position="157"/>
    </location>
</feature>
<feature type="transmembrane region" description="Helical" evidence="7">
    <location>
        <begin position="197"/>
        <end position="216"/>
    </location>
</feature>
<evidence type="ECO:0000256" key="4">
    <source>
        <dbReference type="ARBA" id="ARBA00022692"/>
    </source>
</evidence>
<evidence type="ECO:0000256" key="7">
    <source>
        <dbReference type="SAM" id="Phobius"/>
    </source>
</evidence>
<dbReference type="InterPro" id="IPR011701">
    <property type="entry name" value="MFS"/>
</dbReference>
<proteinExistence type="predicted"/>
<keyword evidence="6 7" id="KW-0472">Membrane</keyword>
<feature type="transmembrane region" description="Helical" evidence="7">
    <location>
        <begin position="100"/>
        <end position="124"/>
    </location>
</feature>
<evidence type="ECO:0000256" key="6">
    <source>
        <dbReference type="ARBA" id="ARBA00023136"/>
    </source>
</evidence>
<keyword evidence="3" id="KW-1003">Cell membrane</keyword>
<dbReference type="SUPFAM" id="SSF103473">
    <property type="entry name" value="MFS general substrate transporter"/>
    <property type="match status" value="1"/>
</dbReference>
<feature type="transmembrane region" description="Helical" evidence="7">
    <location>
        <begin position="75"/>
        <end position="94"/>
    </location>
</feature>